<dbReference type="EMBL" id="UAVU01000003">
    <property type="protein sequence ID" value="SQA98801.1"/>
    <property type="molecule type" value="Genomic_DNA"/>
</dbReference>
<proteinExistence type="predicted"/>
<organism evidence="1 2">
    <name type="scientific">Cedecea neteri</name>
    <dbReference type="NCBI Taxonomy" id="158822"/>
    <lineage>
        <taxon>Bacteria</taxon>
        <taxon>Pseudomonadati</taxon>
        <taxon>Pseudomonadota</taxon>
        <taxon>Gammaproteobacteria</taxon>
        <taxon>Enterobacterales</taxon>
        <taxon>Enterobacteriaceae</taxon>
        <taxon>Cedecea</taxon>
    </lineage>
</organism>
<sequence length="57" mass="6141">MLPLERHRLILQLLGQQGVMRVNDIAAHPAFPVKRCAVTSANCSAEGCSAAVMAAHW</sequence>
<protein>
    <submittedName>
        <fullName evidence="1">Uncharacterized protein</fullName>
    </submittedName>
</protein>
<dbReference type="AlphaFoldDB" id="A0A2X2T9Y6"/>
<evidence type="ECO:0000313" key="1">
    <source>
        <dbReference type="EMBL" id="SQA98801.1"/>
    </source>
</evidence>
<evidence type="ECO:0000313" key="2">
    <source>
        <dbReference type="Proteomes" id="UP000251197"/>
    </source>
</evidence>
<accession>A0A2X2T9Y6</accession>
<dbReference type="Proteomes" id="UP000251197">
    <property type="component" value="Unassembled WGS sequence"/>
</dbReference>
<gene>
    <name evidence="1" type="ORF">NCTC12120_02699</name>
</gene>
<reference evidence="1 2" key="1">
    <citation type="submission" date="2018-06" db="EMBL/GenBank/DDBJ databases">
        <authorList>
            <consortium name="Pathogen Informatics"/>
            <person name="Doyle S."/>
        </authorList>
    </citation>
    <scope>NUCLEOTIDE SEQUENCE [LARGE SCALE GENOMIC DNA]</scope>
    <source>
        <strain evidence="1 2">NCTC12120</strain>
    </source>
</reference>
<name>A0A2X2T9Y6_9ENTR</name>